<keyword evidence="1" id="KW-1133">Transmembrane helix</keyword>
<sequence length="106" mass="10982">MRRITGERQERNMADGTPGRAERLAAAQAAGRVPTSGGRYALLVLACVLQALVAVFALLVLVDTTMNSTSAAGTKAVVFVVLLAVIVAFAAGTVITARSLSRRAIV</sequence>
<proteinExistence type="predicted"/>
<evidence type="ECO:0000256" key="1">
    <source>
        <dbReference type="SAM" id="Phobius"/>
    </source>
</evidence>
<keyword evidence="1" id="KW-0812">Transmembrane</keyword>
<evidence type="ECO:0000313" key="3">
    <source>
        <dbReference type="Proteomes" id="UP000247591"/>
    </source>
</evidence>
<feature type="transmembrane region" description="Helical" evidence="1">
    <location>
        <begin position="40"/>
        <end position="61"/>
    </location>
</feature>
<protein>
    <submittedName>
        <fullName evidence="2">Uncharacterized protein</fullName>
    </submittedName>
</protein>
<organism evidence="2 3">
    <name type="scientific">Williamsia limnetica</name>
    <dbReference type="NCBI Taxonomy" id="882452"/>
    <lineage>
        <taxon>Bacteria</taxon>
        <taxon>Bacillati</taxon>
        <taxon>Actinomycetota</taxon>
        <taxon>Actinomycetes</taxon>
        <taxon>Mycobacteriales</taxon>
        <taxon>Nocardiaceae</taxon>
        <taxon>Williamsia</taxon>
    </lineage>
</organism>
<reference evidence="2 3" key="1">
    <citation type="submission" date="2018-06" db="EMBL/GenBank/DDBJ databases">
        <title>Genomic Encyclopedia of Type Strains, Phase IV (KMG-IV): sequencing the most valuable type-strain genomes for metagenomic binning, comparative biology and taxonomic classification.</title>
        <authorList>
            <person name="Goeker M."/>
        </authorList>
    </citation>
    <scope>NUCLEOTIDE SEQUENCE [LARGE SCALE GENOMIC DNA]</scope>
    <source>
        <strain evidence="2 3">DSM 45521</strain>
    </source>
</reference>
<evidence type="ECO:0000313" key="2">
    <source>
        <dbReference type="EMBL" id="PYE17461.1"/>
    </source>
</evidence>
<accession>A0A318RIT7</accession>
<dbReference type="AlphaFoldDB" id="A0A318RIT7"/>
<dbReference type="Proteomes" id="UP000247591">
    <property type="component" value="Unassembled WGS sequence"/>
</dbReference>
<name>A0A318RIT7_WILLI</name>
<gene>
    <name evidence="2" type="ORF">DFR67_106164</name>
</gene>
<dbReference type="EMBL" id="QJSP01000006">
    <property type="protein sequence ID" value="PYE17461.1"/>
    <property type="molecule type" value="Genomic_DNA"/>
</dbReference>
<keyword evidence="1" id="KW-0472">Membrane</keyword>
<feature type="transmembrane region" description="Helical" evidence="1">
    <location>
        <begin position="76"/>
        <end position="97"/>
    </location>
</feature>
<keyword evidence="3" id="KW-1185">Reference proteome</keyword>
<comment type="caution">
    <text evidence="2">The sequence shown here is derived from an EMBL/GenBank/DDBJ whole genome shotgun (WGS) entry which is preliminary data.</text>
</comment>